<evidence type="ECO:0000313" key="3">
    <source>
        <dbReference type="Proteomes" id="UP000499080"/>
    </source>
</evidence>
<dbReference type="EMBL" id="BGPR01044041">
    <property type="protein sequence ID" value="GBO20726.1"/>
    <property type="molecule type" value="Genomic_DNA"/>
</dbReference>
<gene>
    <name evidence="2" type="ORF">AVEN_103826_1</name>
</gene>
<protein>
    <submittedName>
        <fullName evidence="2">Uncharacterized protein</fullName>
    </submittedName>
</protein>
<reference evidence="2 3" key="1">
    <citation type="journal article" date="2019" name="Sci. Rep.">
        <title>Orb-weaving spider Araneus ventricosus genome elucidates the spidroin gene catalogue.</title>
        <authorList>
            <person name="Kono N."/>
            <person name="Nakamura H."/>
            <person name="Ohtoshi R."/>
            <person name="Moran D.A.P."/>
            <person name="Shinohara A."/>
            <person name="Yoshida Y."/>
            <person name="Fujiwara M."/>
            <person name="Mori M."/>
            <person name="Tomita M."/>
            <person name="Arakawa K."/>
        </authorList>
    </citation>
    <scope>NUCLEOTIDE SEQUENCE [LARGE SCALE GENOMIC DNA]</scope>
</reference>
<feature type="compositionally biased region" description="Low complexity" evidence="1">
    <location>
        <begin position="78"/>
        <end position="91"/>
    </location>
</feature>
<name>A0A4Y2V9F9_ARAVE</name>
<keyword evidence="3" id="KW-1185">Reference proteome</keyword>
<sequence length="108" mass="11803">MKLEGTNRQWQRNGKLEVTLVGQEMKLGEGLDRGGRELTKLEVTYSSVAEESLVCPFSGSNTRIQDRTSHGTDRGQVSEDSTSTGTLLTSDFPHHTSGDALPSTYDLT</sequence>
<organism evidence="2 3">
    <name type="scientific">Araneus ventricosus</name>
    <name type="common">Orbweaver spider</name>
    <name type="synonym">Epeira ventricosa</name>
    <dbReference type="NCBI Taxonomy" id="182803"/>
    <lineage>
        <taxon>Eukaryota</taxon>
        <taxon>Metazoa</taxon>
        <taxon>Ecdysozoa</taxon>
        <taxon>Arthropoda</taxon>
        <taxon>Chelicerata</taxon>
        <taxon>Arachnida</taxon>
        <taxon>Araneae</taxon>
        <taxon>Araneomorphae</taxon>
        <taxon>Entelegynae</taxon>
        <taxon>Araneoidea</taxon>
        <taxon>Araneidae</taxon>
        <taxon>Araneus</taxon>
    </lineage>
</organism>
<proteinExistence type="predicted"/>
<accession>A0A4Y2V9F9</accession>
<feature type="compositionally biased region" description="Basic and acidic residues" evidence="1">
    <location>
        <begin position="64"/>
        <end position="77"/>
    </location>
</feature>
<evidence type="ECO:0000313" key="2">
    <source>
        <dbReference type="EMBL" id="GBO20726.1"/>
    </source>
</evidence>
<dbReference type="Proteomes" id="UP000499080">
    <property type="component" value="Unassembled WGS sequence"/>
</dbReference>
<dbReference type="AlphaFoldDB" id="A0A4Y2V9F9"/>
<evidence type="ECO:0000256" key="1">
    <source>
        <dbReference type="SAM" id="MobiDB-lite"/>
    </source>
</evidence>
<feature type="region of interest" description="Disordered" evidence="1">
    <location>
        <begin position="59"/>
        <end position="108"/>
    </location>
</feature>
<comment type="caution">
    <text evidence="2">The sequence shown here is derived from an EMBL/GenBank/DDBJ whole genome shotgun (WGS) entry which is preliminary data.</text>
</comment>